<feature type="repeat" description="TPR" evidence="1">
    <location>
        <begin position="69"/>
        <end position="102"/>
    </location>
</feature>
<dbReference type="Pfam" id="PF00515">
    <property type="entry name" value="TPR_1"/>
    <property type="match status" value="1"/>
</dbReference>
<dbReference type="RefSeq" id="WP_390331958.1">
    <property type="nucleotide sequence ID" value="NZ_JBHRTP010000048.1"/>
</dbReference>
<gene>
    <name evidence="3" type="primary">pilW</name>
    <name evidence="3" type="ORF">ACFOFO_15510</name>
</gene>
<dbReference type="SMART" id="SM00028">
    <property type="entry name" value="TPR"/>
    <property type="match status" value="5"/>
</dbReference>
<dbReference type="PANTHER" id="PTHR44809">
    <property type="match status" value="1"/>
</dbReference>
<keyword evidence="4" id="KW-1185">Reference proteome</keyword>
<comment type="caution">
    <text evidence="3">The sequence shown here is derived from an EMBL/GenBank/DDBJ whole genome shotgun (WGS) entry which is preliminary data.</text>
</comment>
<dbReference type="Gene3D" id="1.25.40.10">
    <property type="entry name" value="Tetratricopeptide repeat domain"/>
    <property type="match status" value="1"/>
</dbReference>
<organism evidence="3 4">
    <name type="scientific">Undibacterium arcticum</name>
    <dbReference type="NCBI Taxonomy" id="1762892"/>
    <lineage>
        <taxon>Bacteria</taxon>
        <taxon>Pseudomonadati</taxon>
        <taxon>Pseudomonadota</taxon>
        <taxon>Betaproteobacteria</taxon>
        <taxon>Burkholderiales</taxon>
        <taxon>Oxalobacteraceae</taxon>
        <taxon>Undibacterium</taxon>
    </lineage>
</organism>
<dbReference type="PROSITE" id="PS50005">
    <property type="entry name" value="TPR"/>
    <property type="match status" value="2"/>
</dbReference>
<dbReference type="PANTHER" id="PTHR44809:SF1">
    <property type="entry name" value="PROTEIN O-MANNOSYL-TRANSFERASE TMTC1"/>
    <property type="match status" value="1"/>
</dbReference>
<proteinExistence type="predicted"/>
<dbReference type="Pfam" id="PF14559">
    <property type="entry name" value="TPR_19"/>
    <property type="match status" value="1"/>
</dbReference>
<dbReference type="Proteomes" id="UP001595530">
    <property type="component" value="Unassembled WGS sequence"/>
</dbReference>
<dbReference type="NCBIfam" id="TIGR02521">
    <property type="entry name" value="type_IV_pilW"/>
    <property type="match status" value="1"/>
</dbReference>
<dbReference type="PROSITE" id="PS50293">
    <property type="entry name" value="TPR_REGION"/>
    <property type="match status" value="1"/>
</dbReference>
<dbReference type="InterPro" id="IPR052943">
    <property type="entry name" value="TMTC_O-mannosyl-trnsfr"/>
</dbReference>
<reference evidence="4" key="1">
    <citation type="journal article" date="2019" name="Int. J. Syst. Evol. Microbiol.">
        <title>The Global Catalogue of Microorganisms (GCM) 10K type strain sequencing project: providing services to taxonomists for standard genome sequencing and annotation.</title>
        <authorList>
            <consortium name="The Broad Institute Genomics Platform"/>
            <consortium name="The Broad Institute Genome Sequencing Center for Infectious Disease"/>
            <person name="Wu L."/>
            <person name="Ma J."/>
        </authorList>
    </citation>
    <scope>NUCLEOTIDE SEQUENCE [LARGE SCALE GENOMIC DNA]</scope>
    <source>
        <strain evidence="4">KCTC 42986</strain>
    </source>
</reference>
<dbReference type="InterPro" id="IPR011990">
    <property type="entry name" value="TPR-like_helical_dom_sf"/>
</dbReference>
<protein>
    <submittedName>
        <fullName evidence="3">Type IV pilus biogenesis/stability protein PilW</fullName>
    </submittedName>
</protein>
<name>A0ABV7F748_9BURK</name>
<evidence type="ECO:0000256" key="1">
    <source>
        <dbReference type="PROSITE-ProRule" id="PRU00339"/>
    </source>
</evidence>
<keyword evidence="1" id="KW-0802">TPR repeat</keyword>
<dbReference type="InterPro" id="IPR019734">
    <property type="entry name" value="TPR_rpt"/>
</dbReference>
<dbReference type="InterPro" id="IPR013360">
    <property type="entry name" value="Pilus_4_PilW"/>
</dbReference>
<evidence type="ECO:0000256" key="2">
    <source>
        <dbReference type="SAM" id="MobiDB-lite"/>
    </source>
</evidence>
<sequence>MVAAVVLVGCASNRSASAQGELPTSSDQTDVQKRAAIRLQLAIGYYEQHQNEVALDEIKQALQADPNSADAYSVRALIYMDMGETRLAEDNFQRAIKLAPNNPDLTNNYGWFLCQNGREKESIAYFETTLKNRSYQSPAKALSNAGICSLKMKDGAAAERYFLQSFRFDPSYPPTSLNLAKIYYERRDFERARFYLTRLTKADVLDADVLWLAIRVERKLGDRASAESLATQLRRRHPTSPESAAYQRGAFDE</sequence>
<dbReference type="SUPFAM" id="SSF48452">
    <property type="entry name" value="TPR-like"/>
    <property type="match status" value="1"/>
</dbReference>
<accession>A0ABV7F748</accession>
<dbReference type="EMBL" id="JBHRTP010000048">
    <property type="protein sequence ID" value="MFC3109350.1"/>
    <property type="molecule type" value="Genomic_DNA"/>
</dbReference>
<evidence type="ECO:0000313" key="3">
    <source>
        <dbReference type="EMBL" id="MFC3109350.1"/>
    </source>
</evidence>
<evidence type="ECO:0000313" key="4">
    <source>
        <dbReference type="Proteomes" id="UP001595530"/>
    </source>
</evidence>
<feature type="repeat" description="TPR" evidence="1">
    <location>
        <begin position="35"/>
        <end position="68"/>
    </location>
</feature>
<feature type="region of interest" description="Disordered" evidence="2">
    <location>
        <begin position="228"/>
        <end position="253"/>
    </location>
</feature>